<evidence type="ECO:0000256" key="11">
    <source>
        <dbReference type="ARBA" id="ARBA00023180"/>
    </source>
</evidence>
<dbReference type="Pfam" id="PF00028">
    <property type="entry name" value="Cadherin"/>
    <property type="match status" value="6"/>
</dbReference>
<dbReference type="GO" id="GO:0005509">
    <property type="term" value="F:calcium ion binding"/>
    <property type="evidence" value="ECO:0007669"/>
    <property type="project" value="UniProtKB-UniRule"/>
</dbReference>
<proteinExistence type="predicted"/>
<evidence type="ECO:0000256" key="9">
    <source>
        <dbReference type="ARBA" id="ARBA00022989"/>
    </source>
</evidence>
<keyword evidence="6" id="KW-0677">Repeat</keyword>
<keyword evidence="3 14" id="KW-0812">Transmembrane</keyword>
<feature type="domain" description="Cadherin" evidence="16">
    <location>
        <begin position="382"/>
        <end position="480"/>
    </location>
</feature>
<evidence type="ECO:0000256" key="12">
    <source>
        <dbReference type="PROSITE-ProRule" id="PRU00043"/>
    </source>
</evidence>
<dbReference type="SUPFAM" id="SSF49313">
    <property type="entry name" value="Cadherin-like"/>
    <property type="match status" value="7"/>
</dbReference>
<evidence type="ECO:0000259" key="16">
    <source>
        <dbReference type="PROSITE" id="PS50268"/>
    </source>
</evidence>
<feature type="compositionally biased region" description="Basic and acidic residues" evidence="13">
    <location>
        <begin position="992"/>
        <end position="1010"/>
    </location>
</feature>
<dbReference type="AlphaFoldDB" id="A0A9D4KET1"/>
<feature type="domain" description="Cadherin" evidence="16">
    <location>
        <begin position="585"/>
        <end position="689"/>
    </location>
</feature>
<feature type="compositionally biased region" description="Basic and acidic residues" evidence="13">
    <location>
        <begin position="970"/>
        <end position="981"/>
    </location>
</feature>
<protein>
    <recommendedName>
        <fullName evidence="16">Cadherin domain-containing protein</fullName>
    </recommendedName>
</protein>
<evidence type="ECO:0000256" key="15">
    <source>
        <dbReference type="SAM" id="SignalP"/>
    </source>
</evidence>
<dbReference type="InterPro" id="IPR015919">
    <property type="entry name" value="Cadherin-like_sf"/>
</dbReference>
<keyword evidence="8" id="KW-0130">Cell adhesion</keyword>
<feature type="domain" description="Cadherin" evidence="16">
    <location>
        <begin position="481"/>
        <end position="584"/>
    </location>
</feature>
<keyword evidence="4" id="KW-0479">Metal-binding</keyword>
<sequence length="1112" mass="123465">MAFFFATNVVTKFALFLAAITLTSAEEFKITFTQKEQVPKWTFIGNVSDARGFMDSIPAEDRDKLLFSFLQQTNIKSMITIHDETGSLYTTVVIDRESIDECRVPGLCNLTFMIATRSSRPNSPLFEIISVSVIIEDINDNVPTFPKETQKIEISESAVNGSSYVIDSAVDNDAKNNSIQSYELIGNRNLFALDEERKLDGSLSVKLVVIGKLNRELVDFYNCTVIAKDSGDPPKSGTMSLAISILDENDNAPVFTQTLYNVTVPEDAAYGTSIAQITATDKDINQNGNLLYRFSPRQVDFEHINSLFYINEHNGVLSIIGKPLYQPGKVNQIIIQATDQGIPPLPSTNQAVVTVNILDTVNNPPEIRINLVSSGNGQVKNISELAVPETFVAHVEVKDDDTGQNGNVSCHIKDSFFDVELISGNSKNGFKVVVKGQLDREKQDIHTVTVICNDFGNPVLSASASFLVRVIDENDNPPVFTHKSYFEDMYEGNNRGDIVLSVSATDEDLGNNSKVEYYLEDTVRDFFTIGPNTGIIKALDKFDRENRTMYTFQVYAKDMGTPSLKGSAQVTIRIKDLNDNPPMFSSSVFNFEVSENRPNGTLVNRLTATDADDVENAQFTFAISNTPEYQLPFLLFPDGVIKTTTILDREVKNTYEFEVIAIDKGTPRKTSSAKVIINVGDENDESPKIVFPKPDNDTVSINHLQNIGTYITQIEAYDADAGVNKKLSYVIEEGNGERLFLLNKDTGILSMARVHEVTDKTDEEYVLVIAVYDSGIPQRSERCELKVIVKYSNETAAVTKPIGSGDTSNSNMIIVVVVILLTLCLSVGIIIVICVIRRMDRSRQKGQDIQINKLPNNMTEVRDNNSNGKNSSRPYDKIETLHKKKEVSFSFDDDLDGLRDHEISFSNNSVFLENNGTEVPVTHLSDRQTGNHLRTFQMKQKHQQHPVYIGSHTKNWVPGSNQPTLEVVKMGKDDSNSDTSRETVTSDSGRGGSDDDFHSPHNSSKDERDPNLSSAGSNTHLLKSSIPTRHGHSSSVPPSGEPQSYSMSPHGKQNGRPKSTDLTNNKLGLDKTLTNLVGGDKPKFTVRKPYIERESLRETRDKKSDSWVPSYV</sequence>
<keyword evidence="18" id="KW-1185">Reference proteome</keyword>
<keyword evidence="5 15" id="KW-0732">Signal</keyword>
<evidence type="ECO:0000256" key="2">
    <source>
        <dbReference type="ARBA" id="ARBA00022475"/>
    </source>
</evidence>
<dbReference type="PROSITE" id="PS50268">
    <property type="entry name" value="CADHERIN_2"/>
    <property type="match status" value="7"/>
</dbReference>
<keyword evidence="11" id="KW-0325">Glycoprotein</keyword>
<accession>A0A9D4KET1</accession>
<evidence type="ECO:0000256" key="10">
    <source>
        <dbReference type="ARBA" id="ARBA00023136"/>
    </source>
</evidence>
<comment type="subcellular location">
    <subcellularLocation>
        <location evidence="1">Cell membrane</location>
        <topology evidence="1">Single-pass type I membrane protein</topology>
    </subcellularLocation>
</comment>
<dbReference type="FunFam" id="2.60.40.60:FF:000020">
    <property type="entry name" value="Dachsous cadherin-related 1b"/>
    <property type="match status" value="1"/>
</dbReference>
<name>A0A9D4KET1_DREPO</name>
<dbReference type="GO" id="GO:0005886">
    <property type="term" value="C:plasma membrane"/>
    <property type="evidence" value="ECO:0007669"/>
    <property type="project" value="UniProtKB-SubCell"/>
</dbReference>
<evidence type="ECO:0000256" key="5">
    <source>
        <dbReference type="ARBA" id="ARBA00022729"/>
    </source>
</evidence>
<organism evidence="17 18">
    <name type="scientific">Dreissena polymorpha</name>
    <name type="common">Zebra mussel</name>
    <name type="synonym">Mytilus polymorpha</name>
    <dbReference type="NCBI Taxonomy" id="45954"/>
    <lineage>
        <taxon>Eukaryota</taxon>
        <taxon>Metazoa</taxon>
        <taxon>Spiralia</taxon>
        <taxon>Lophotrochozoa</taxon>
        <taxon>Mollusca</taxon>
        <taxon>Bivalvia</taxon>
        <taxon>Autobranchia</taxon>
        <taxon>Heteroconchia</taxon>
        <taxon>Euheterodonta</taxon>
        <taxon>Imparidentia</taxon>
        <taxon>Neoheterodontei</taxon>
        <taxon>Myida</taxon>
        <taxon>Dreissenoidea</taxon>
        <taxon>Dreissenidae</taxon>
        <taxon>Dreissena</taxon>
    </lineage>
</organism>
<dbReference type="OrthoDB" id="6252479at2759"/>
<keyword evidence="9 14" id="KW-1133">Transmembrane helix</keyword>
<feature type="signal peptide" evidence="15">
    <location>
        <begin position="1"/>
        <end position="25"/>
    </location>
</feature>
<evidence type="ECO:0000313" key="17">
    <source>
        <dbReference type="EMBL" id="KAH3838565.1"/>
    </source>
</evidence>
<evidence type="ECO:0000256" key="13">
    <source>
        <dbReference type="SAM" id="MobiDB-lite"/>
    </source>
</evidence>
<feature type="domain" description="Cadherin" evidence="16">
    <location>
        <begin position="256"/>
        <end position="367"/>
    </location>
</feature>
<keyword evidence="7 12" id="KW-0106">Calcium</keyword>
<dbReference type="PROSITE" id="PS00232">
    <property type="entry name" value="CADHERIN_1"/>
    <property type="match status" value="2"/>
</dbReference>
<dbReference type="CDD" id="cd11304">
    <property type="entry name" value="Cadherin_repeat"/>
    <property type="match status" value="7"/>
</dbReference>
<dbReference type="SMART" id="SM00112">
    <property type="entry name" value="CA"/>
    <property type="match status" value="7"/>
</dbReference>
<evidence type="ECO:0000256" key="3">
    <source>
        <dbReference type="ARBA" id="ARBA00022692"/>
    </source>
</evidence>
<evidence type="ECO:0000256" key="14">
    <source>
        <dbReference type="SAM" id="Phobius"/>
    </source>
</evidence>
<dbReference type="EMBL" id="JAIWYP010000004">
    <property type="protein sequence ID" value="KAH3838565.1"/>
    <property type="molecule type" value="Genomic_DNA"/>
</dbReference>
<dbReference type="FunFam" id="2.60.40.60:FF:000007">
    <property type="entry name" value="Protocadherin alpha 2"/>
    <property type="match status" value="1"/>
</dbReference>
<dbReference type="InterPro" id="IPR050174">
    <property type="entry name" value="Protocadherin/Cadherin-CA"/>
</dbReference>
<evidence type="ECO:0000256" key="1">
    <source>
        <dbReference type="ARBA" id="ARBA00004251"/>
    </source>
</evidence>
<dbReference type="FunFam" id="2.60.40.60:FF:000123">
    <property type="entry name" value="Protocadherin beta 4"/>
    <property type="match status" value="1"/>
</dbReference>
<gene>
    <name evidence="17" type="ORF">DPMN_111973</name>
</gene>
<evidence type="ECO:0000313" key="18">
    <source>
        <dbReference type="Proteomes" id="UP000828390"/>
    </source>
</evidence>
<feature type="region of interest" description="Disordered" evidence="13">
    <location>
        <begin position="970"/>
        <end position="1067"/>
    </location>
</feature>
<feature type="domain" description="Cadherin" evidence="16">
    <location>
        <begin position="693"/>
        <end position="803"/>
    </location>
</feature>
<feature type="domain" description="Cadherin" evidence="16">
    <location>
        <begin position="55"/>
        <end position="145"/>
    </location>
</feature>
<feature type="compositionally biased region" description="Polar residues" evidence="13">
    <location>
        <begin position="1011"/>
        <end position="1047"/>
    </location>
</feature>
<evidence type="ECO:0000256" key="7">
    <source>
        <dbReference type="ARBA" id="ARBA00022837"/>
    </source>
</evidence>
<reference evidence="17" key="1">
    <citation type="journal article" date="2019" name="bioRxiv">
        <title>The Genome of the Zebra Mussel, Dreissena polymorpha: A Resource for Invasive Species Research.</title>
        <authorList>
            <person name="McCartney M.A."/>
            <person name="Auch B."/>
            <person name="Kono T."/>
            <person name="Mallez S."/>
            <person name="Zhang Y."/>
            <person name="Obille A."/>
            <person name="Becker A."/>
            <person name="Abrahante J.E."/>
            <person name="Garbe J."/>
            <person name="Badalamenti J.P."/>
            <person name="Herman A."/>
            <person name="Mangelson H."/>
            <person name="Liachko I."/>
            <person name="Sullivan S."/>
            <person name="Sone E.D."/>
            <person name="Koren S."/>
            <person name="Silverstein K.A.T."/>
            <person name="Beckman K.B."/>
            <person name="Gohl D.M."/>
        </authorList>
    </citation>
    <scope>NUCLEOTIDE SEQUENCE</scope>
    <source>
        <strain evidence="17">Duluth1</strain>
        <tissue evidence="17">Whole animal</tissue>
    </source>
</reference>
<keyword evidence="2" id="KW-1003">Cell membrane</keyword>
<feature type="chain" id="PRO_5038701584" description="Cadherin domain-containing protein" evidence="15">
    <location>
        <begin position="26"/>
        <end position="1112"/>
    </location>
</feature>
<dbReference type="FunFam" id="2.60.40.60:FF:000092">
    <property type="entry name" value="Protocadherin 8"/>
    <property type="match status" value="1"/>
</dbReference>
<evidence type="ECO:0000256" key="8">
    <source>
        <dbReference type="ARBA" id="ARBA00022889"/>
    </source>
</evidence>
<keyword evidence="10 14" id="KW-0472">Membrane</keyword>
<dbReference type="InterPro" id="IPR002126">
    <property type="entry name" value="Cadherin-like_dom"/>
</dbReference>
<feature type="compositionally biased region" description="Polar residues" evidence="13">
    <location>
        <begin position="1056"/>
        <end position="1066"/>
    </location>
</feature>
<feature type="transmembrane region" description="Helical" evidence="14">
    <location>
        <begin position="812"/>
        <end position="836"/>
    </location>
</feature>
<feature type="domain" description="Cadherin" evidence="16">
    <location>
        <begin position="146"/>
        <end position="255"/>
    </location>
</feature>
<dbReference type="Gene3D" id="2.60.40.60">
    <property type="entry name" value="Cadherins"/>
    <property type="match status" value="7"/>
</dbReference>
<dbReference type="FunFam" id="2.60.40.60:FF:000004">
    <property type="entry name" value="Protocadherin 1 gamma 2"/>
    <property type="match status" value="1"/>
</dbReference>
<evidence type="ECO:0000256" key="6">
    <source>
        <dbReference type="ARBA" id="ARBA00022737"/>
    </source>
</evidence>
<dbReference type="FunFam" id="2.60.40.60:FF:000002">
    <property type="entry name" value="Protocadherin alpha 2"/>
    <property type="match status" value="1"/>
</dbReference>
<dbReference type="PANTHER" id="PTHR24028:SF146">
    <property type="entry name" value="CADHERIN 96CB, ISOFORM D-RELATED"/>
    <property type="match status" value="1"/>
</dbReference>
<dbReference type="PANTHER" id="PTHR24028">
    <property type="entry name" value="CADHERIN-87A"/>
    <property type="match status" value="1"/>
</dbReference>
<comment type="caution">
    <text evidence="17">The sequence shown here is derived from an EMBL/GenBank/DDBJ whole genome shotgun (WGS) entry which is preliminary data.</text>
</comment>
<dbReference type="GO" id="GO:0007156">
    <property type="term" value="P:homophilic cell adhesion via plasma membrane adhesion molecules"/>
    <property type="evidence" value="ECO:0007669"/>
    <property type="project" value="InterPro"/>
</dbReference>
<reference evidence="17" key="2">
    <citation type="submission" date="2020-11" db="EMBL/GenBank/DDBJ databases">
        <authorList>
            <person name="McCartney M.A."/>
            <person name="Auch B."/>
            <person name="Kono T."/>
            <person name="Mallez S."/>
            <person name="Becker A."/>
            <person name="Gohl D.M."/>
            <person name="Silverstein K.A.T."/>
            <person name="Koren S."/>
            <person name="Bechman K.B."/>
            <person name="Herman A."/>
            <person name="Abrahante J.E."/>
            <person name="Garbe J."/>
        </authorList>
    </citation>
    <scope>NUCLEOTIDE SEQUENCE</scope>
    <source>
        <strain evidence="17">Duluth1</strain>
        <tissue evidence="17">Whole animal</tissue>
    </source>
</reference>
<dbReference type="Proteomes" id="UP000828390">
    <property type="component" value="Unassembled WGS sequence"/>
</dbReference>
<dbReference type="InterPro" id="IPR020894">
    <property type="entry name" value="Cadherin_CS"/>
</dbReference>
<evidence type="ECO:0000256" key="4">
    <source>
        <dbReference type="ARBA" id="ARBA00022723"/>
    </source>
</evidence>
<dbReference type="PRINTS" id="PR00205">
    <property type="entry name" value="CADHERIN"/>
</dbReference>